<comment type="caution">
    <text evidence="1">The sequence shown here is derived from an EMBL/GenBank/DDBJ whole genome shotgun (WGS) entry which is preliminary data.</text>
</comment>
<protein>
    <recommendedName>
        <fullName evidence="3">Amidohydrolase</fullName>
    </recommendedName>
</protein>
<keyword evidence="2" id="KW-1185">Reference proteome</keyword>
<dbReference type="EMBL" id="BSFP01000029">
    <property type="protein sequence ID" value="GLL03119.1"/>
    <property type="molecule type" value="Genomic_DNA"/>
</dbReference>
<evidence type="ECO:0000313" key="2">
    <source>
        <dbReference type="Proteomes" id="UP001143480"/>
    </source>
</evidence>
<dbReference type="Gene3D" id="3.40.630.10">
    <property type="entry name" value="Zn peptidases"/>
    <property type="match status" value="1"/>
</dbReference>
<proteinExistence type="predicted"/>
<dbReference type="AlphaFoldDB" id="A0A9W6NN64"/>
<dbReference type="RefSeq" id="WP_261965430.1">
    <property type="nucleotide sequence ID" value="NZ_BAAAXA010000001.1"/>
</dbReference>
<dbReference type="Proteomes" id="UP001143480">
    <property type="component" value="Unassembled WGS sequence"/>
</dbReference>
<accession>A0A9W6NN64</accession>
<evidence type="ECO:0000313" key="1">
    <source>
        <dbReference type="EMBL" id="GLL03119.1"/>
    </source>
</evidence>
<name>A0A9W6NN64_9ACTN</name>
<evidence type="ECO:0008006" key="3">
    <source>
        <dbReference type="Google" id="ProtNLM"/>
    </source>
</evidence>
<sequence>MSSVASDFAYGLHVLATDFPRGVFAARPGPLMSASAGLFVRVVGAGGHGCAPHDAADPIPRGPGAYCFLGAAVADDHRGLPNNHSPRAEFDDGVLVDGATLLAELAARRLAPVAS</sequence>
<gene>
    <name evidence="1" type="ORF">GCM10017581_048620</name>
</gene>
<reference evidence="1" key="1">
    <citation type="journal article" date="2014" name="Int. J. Syst. Evol. Microbiol.">
        <title>Complete genome sequence of Corynebacterium casei LMG S-19264T (=DSM 44701T), isolated from a smear-ripened cheese.</title>
        <authorList>
            <consortium name="US DOE Joint Genome Institute (JGI-PGF)"/>
            <person name="Walter F."/>
            <person name="Albersmeier A."/>
            <person name="Kalinowski J."/>
            <person name="Ruckert C."/>
        </authorList>
    </citation>
    <scope>NUCLEOTIDE SEQUENCE</scope>
    <source>
        <strain evidence="1">VKM Ac-1321</strain>
    </source>
</reference>
<organism evidence="1 2">
    <name type="scientific">Dactylosporangium matsuzakiense</name>
    <dbReference type="NCBI Taxonomy" id="53360"/>
    <lineage>
        <taxon>Bacteria</taxon>
        <taxon>Bacillati</taxon>
        <taxon>Actinomycetota</taxon>
        <taxon>Actinomycetes</taxon>
        <taxon>Micromonosporales</taxon>
        <taxon>Micromonosporaceae</taxon>
        <taxon>Dactylosporangium</taxon>
    </lineage>
</organism>
<reference evidence="1" key="2">
    <citation type="submission" date="2023-01" db="EMBL/GenBank/DDBJ databases">
        <authorList>
            <person name="Sun Q."/>
            <person name="Evtushenko L."/>
        </authorList>
    </citation>
    <scope>NUCLEOTIDE SEQUENCE</scope>
    <source>
        <strain evidence="1">VKM Ac-1321</strain>
    </source>
</reference>